<dbReference type="GO" id="GO:0008080">
    <property type="term" value="F:N-acetyltransferase activity"/>
    <property type="evidence" value="ECO:0007669"/>
    <property type="project" value="TreeGrafter"/>
</dbReference>
<dbReference type="Proteomes" id="UP001203852">
    <property type="component" value="Unassembled WGS sequence"/>
</dbReference>
<dbReference type="PANTHER" id="PTHR28037">
    <property type="entry name" value="ALCOHOL O-ACETYLTRANSFERASE 1-RELATED"/>
    <property type="match status" value="1"/>
</dbReference>
<sequence>MTDHQSLTRLRSVGLLEQFATARHSLGFYNNVAVSALYSSRVVRDFSALAYVIFTALDAVIAGHPALSAIPVDEDTSAPYFARLPEIDLQEATTFVSSELVLDPYNEASMKELDKILEEQHNKGFRDQASSLPFWRMIVVYEPAKCSDFIACFVFHHALADGASGLAFHRAFQSALEGADTIAATFGSIADNRGGHRRNNKFIARPPGRSLIPSLEDIHPLALSITYILKSLWNDWFRSRPSTVWTGLPITADPSKKESRFQSMCLSQDTTTRFLKACRSHATTLTAAVEVLTAAAVLTELPTEYSIVRCQGAISLRRWLPHDIVNEDSFGDWVSRYVDEHRWTDSRDQPRKAIDLFSWDEARRVRKTIETELNKEGKDNVVGLLKYAGDIHQRFKGKIGKDRDETFEISNIGVYKTGFAGDMDCEWRVGRVVFSQCADVCGPAIGLSLATGGDGCLNIGFSWLEGIVEGRWMEQMMTTLWDLVDEVVQS</sequence>
<dbReference type="InterPro" id="IPR010828">
    <property type="entry name" value="Atf2/Sli1-like"/>
</dbReference>
<dbReference type="Gene3D" id="3.30.559.10">
    <property type="entry name" value="Chloramphenicol acetyltransferase-like domain"/>
    <property type="match status" value="1"/>
</dbReference>
<dbReference type="EMBL" id="MU404350">
    <property type="protein sequence ID" value="KAI1618915.1"/>
    <property type="molecule type" value="Genomic_DNA"/>
</dbReference>
<evidence type="ECO:0000313" key="2">
    <source>
        <dbReference type="Proteomes" id="UP001203852"/>
    </source>
</evidence>
<comment type="caution">
    <text evidence="1">The sequence shown here is derived from an EMBL/GenBank/DDBJ whole genome shotgun (WGS) entry which is preliminary data.</text>
</comment>
<proteinExistence type="predicted"/>
<name>A0AAN6E6A3_9EURO</name>
<dbReference type="Pfam" id="PF07247">
    <property type="entry name" value="AATase"/>
    <property type="match status" value="1"/>
</dbReference>
<keyword evidence="2" id="KW-1185">Reference proteome</keyword>
<evidence type="ECO:0000313" key="1">
    <source>
        <dbReference type="EMBL" id="KAI1618915.1"/>
    </source>
</evidence>
<organism evidence="1 2">
    <name type="scientific">Exophiala viscosa</name>
    <dbReference type="NCBI Taxonomy" id="2486360"/>
    <lineage>
        <taxon>Eukaryota</taxon>
        <taxon>Fungi</taxon>
        <taxon>Dikarya</taxon>
        <taxon>Ascomycota</taxon>
        <taxon>Pezizomycotina</taxon>
        <taxon>Eurotiomycetes</taxon>
        <taxon>Chaetothyriomycetidae</taxon>
        <taxon>Chaetothyriales</taxon>
        <taxon>Herpotrichiellaceae</taxon>
        <taxon>Exophiala</taxon>
    </lineage>
</organism>
<dbReference type="InterPro" id="IPR023213">
    <property type="entry name" value="CAT-like_dom_sf"/>
</dbReference>
<dbReference type="SUPFAM" id="SSF52777">
    <property type="entry name" value="CoA-dependent acyltransferases"/>
    <property type="match status" value="1"/>
</dbReference>
<gene>
    <name evidence="1" type="ORF">EDD36DRAFT_427421</name>
</gene>
<feature type="non-terminal residue" evidence="1">
    <location>
        <position position="490"/>
    </location>
</feature>
<reference evidence="1" key="1">
    <citation type="journal article" date="2022" name="bioRxiv">
        <title>Deciphering the potential niche of two novel black yeast fungi from a biological soil crust based on their genomes, phenotypes, and melanin regulation.</title>
        <authorList>
            <consortium name="DOE Joint Genome Institute"/>
            <person name="Carr E.C."/>
            <person name="Barton Q."/>
            <person name="Grambo S."/>
            <person name="Sullivan M."/>
            <person name="Renfro C.M."/>
            <person name="Kuo A."/>
            <person name="Pangilinan J."/>
            <person name="Lipzen A."/>
            <person name="Keymanesh K."/>
            <person name="Savage E."/>
            <person name="Barry K."/>
            <person name="Grigoriev I.V."/>
            <person name="Riekhof W.R."/>
            <person name="Harris S.S."/>
        </authorList>
    </citation>
    <scope>NUCLEOTIDE SEQUENCE</scope>
    <source>
        <strain evidence="1">JF 03-4F</strain>
    </source>
</reference>
<protein>
    <submittedName>
        <fullName evidence="1">Alcohol acetyltransferase</fullName>
    </submittedName>
</protein>
<dbReference type="PANTHER" id="PTHR28037:SF1">
    <property type="entry name" value="ALCOHOL O-ACETYLTRANSFERASE 1-RELATED"/>
    <property type="match status" value="1"/>
</dbReference>
<dbReference type="AlphaFoldDB" id="A0AAN6E6A3"/>
<dbReference type="InterPro" id="IPR052058">
    <property type="entry name" value="Alcohol_O-acetyltransferase"/>
</dbReference>
<accession>A0AAN6E6A3</accession>